<dbReference type="GO" id="GO:0042025">
    <property type="term" value="C:host cell nucleus"/>
    <property type="evidence" value="ECO:0007669"/>
    <property type="project" value="UniProtKB-SubCell"/>
</dbReference>
<dbReference type="EMBL" id="MW182806">
    <property type="protein sequence ID" value="QTE03465.1"/>
    <property type="molecule type" value="Genomic_DNA"/>
</dbReference>
<protein>
    <recommendedName>
        <fullName evidence="2">Replication-associated protein</fullName>
    </recommendedName>
</protein>
<dbReference type="GO" id="GO:0003723">
    <property type="term" value="F:RNA binding"/>
    <property type="evidence" value="ECO:0007669"/>
    <property type="project" value="InterPro"/>
</dbReference>
<accession>A0A8A4XBY7</accession>
<proteinExistence type="predicted"/>
<organism evidence="6">
    <name type="scientific">Ciconia boyciana CRESS-DNA-virus sp</name>
    <dbReference type="NCBI Taxonomy" id="2815024"/>
    <lineage>
        <taxon>Viruses</taxon>
        <taxon>Monodnaviria</taxon>
        <taxon>Shotokuvirae</taxon>
        <taxon>Cressdnaviricota</taxon>
    </lineage>
</organism>
<dbReference type="Pfam" id="PF00910">
    <property type="entry name" value="RNA_helicase"/>
    <property type="match status" value="1"/>
</dbReference>
<dbReference type="InterPro" id="IPR027417">
    <property type="entry name" value="P-loop_NTPase"/>
</dbReference>
<evidence type="ECO:0000259" key="5">
    <source>
        <dbReference type="Pfam" id="PF00910"/>
    </source>
</evidence>
<keyword evidence="3" id="KW-1048">Host nucleus</keyword>
<dbReference type="GO" id="GO:0003724">
    <property type="term" value="F:RNA helicase activity"/>
    <property type="evidence" value="ECO:0007669"/>
    <property type="project" value="InterPro"/>
</dbReference>
<comment type="subcellular location">
    <subcellularLocation>
        <location evidence="1">Host nucleus</location>
    </subcellularLocation>
</comment>
<feature type="domain" description="Helicase superfamily 3 single-stranded DNA/RNA virus" evidence="5">
    <location>
        <begin position="264"/>
        <end position="349"/>
    </location>
</feature>
<evidence type="ECO:0000256" key="2">
    <source>
        <dbReference type="ARBA" id="ARBA00014531"/>
    </source>
</evidence>
<sequence length="402" mass="45332">MSDFPSFSPPLVRSDSMDTQADHVSVDSDPNSRWVSFVERPARSSFGRRRTYAGPPGTTSTAIATPYSRAGNGHSRNSFHPASSNPAKFYIGTYYPSDEEQAQYSRSSAIPELRLVCGSPDIKCFRGQWEVGDKGDKAGKLHVQFAVYFTEKCRIPQARSILGGRWGSFTGWLQVARSDAVWDYVTKLETRLQPLPAFGDLSNEQGYRSDLDAVYSDIVNGLSVYEVMDKYPRTFVKNHAAIGKLCAMYDKPRPYGDCHVEVYWGVTGSGKSHKAFFENPDAYRKAIPGKWYDGYRGETTVVIEEFNPNEDKEMKLPELLKLLDKYPYQVEIKGTSCQMKANRFIITSNIDPATWYDGHPQQAALWRRITKVIKFALNRDQQASLGVLGQVEYRLDSRPACV</sequence>
<evidence type="ECO:0000256" key="4">
    <source>
        <dbReference type="SAM" id="MobiDB-lite"/>
    </source>
</evidence>
<feature type="region of interest" description="Disordered" evidence="4">
    <location>
        <begin position="1"/>
        <end position="30"/>
    </location>
</feature>
<evidence type="ECO:0000256" key="1">
    <source>
        <dbReference type="ARBA" id="ARBA00004147"/>
    </source>
</evidence>
<reference evidence="6" key="1">
    <citation type="submission" date="2020-10" db="EMBL/GenBank/DDBJ databases">
        <title>CRESS DNA virus dark matter in the feces of wild birds.</title>
        <authorList>
            <person name="Yang S."/>
            <person name="Zhang W."/>
        </authorList>
    </citation>
    <scope>NUCLEOTIDE SEQUENCE</scope>
    <source>
        <strain evidence="6">Whs72cre7</strain>
    </source>
</reference>
<dbReference type="SUPFAM" id="SSF52540">
    <property type="entry name" value="P-loop containing nucleoside triphosphate hydrolases"/>
    <property type="match status" value="1"/>
</dbReference>
<evidence type="ECO:0000313" key="6">
    <source>
        <dbReference type="EMBL" id="QTE03465.1"/>
    </source>
</evidence>
<dbReference type="InterPro" id="IPR000605">
    <property type="entry name" value="Helicase_SF3_ssDNA/RNA_vir"/>
</dbReference>
<name>A0A8A4XBY7_9VIRU</name>
<feature type="region of interest" description="Disordered" evidence="4">
    <location>
        <begin position="45"/>
        <end position="80"/>
    </location>
</feature>
<evidence type="ECO:0000256" key="3">
    <source>
        <dbReference type="ARBA" id="ARBA00022562"/>
    </source>
</evidence>